<gene>
    <name evidence="1" type="ORF">QFC21_000507</name>
</gene>
<organism evidence="1 2">
    <name type="scientific">Naganishia friedmannii</name>
    <dbReference type="NCBI Taxonomy" id="89922"/>
    <lineage>
        <taxon>Eukaryota</taxon>
        <taxon>Fungi</taxon>
        <taxon>Dikarya</taxon>
        <taxon>Basidiomycota</taxon>
        <taxon>Agaricomycotina</taxon>
        <taxon>Tremellomycetes</taxon>
        <taxon>Filobasidiales</taxon>
        <taxon>Filobasidiaceae</taxon>
        <taxon>Naganishia</taxon>
    </lineage>
</organism>
<name>A0ACC2WBQ4_9TREE</name>
<keyword evidence="2" id="KW-1185">Reference proteome</keyword>
<evidence type="ECO:0000313" key="2">
    <source>
        <dbReference type="Proteomes" id="UP001227268"/>
    </source>
</evidence>
<dbReference type="Proteomes" id="UP001227268">
    <property type="component" value="Unassembled WGS sequence"/>
</dbReference>
<sequence length="801" mass="89796">MAQQTRPDHQPVKKEFKRPRVQPAPYFAYPTGKAVPLDNNSSLFKGKTFYVRCDFPDLYLAQFIRDIEALGGSTDIPNAWEADYIINNPPERDVQWQNEFKRRVKTERISNPPIQQPYHWIYACHHAGDIVPEDELPSQPVFTKWDHIRRRPVPLLVYITVNLPRHGDEDVNGALCGVEAMLESNGGFRSATRSHADVLLLNLNTAAGQKFQAEAKPDQVIWSREQLEEFAAGSVSLDLGRDQHPHEVVVARTNTRSVSAAPPRRTTRKEFTAEDDDLIIRHIAVLDPEKKRMASKSFYNELLNSRDPNVLPWVNRHTAESWRERVRKRQAPFRLRVDAYRHEHIDSTLCTKEERENGILPAGLRKESVVARHSAASAEAPVEQEGGLSVDRKASDVREATVEKSVSSDKSTAKRGRQSTETVSGSERIGPVNKKQKTSRRGMMPIDSQLRASPPPVFEAGPSRQRNESRTAGRLKPRKSAEGDVFDDNWDSPTSDAPVVKKTKHAPKRKQATEKPEVPTKQYLAPASSPPPTEPLKRTKSLIALEQAMDDAIQEDSAAEGDPDTDDAELENDLHRTIARNRQSIDGTKKNGDMAETRTARRKNDTQATEMTMSQPSISQVPDTQAHITEGEMTELLRIQNPIQREHANDFPVTMTGRIHLDSVQIQGLPVTIDGAVAQIQPLTVNQVKAVYSPPTSTTNRQNGHGAITAGMQGSGNQQTVRAPASDSKNTGQPHDIPRAQTDREKREELTRIVVGLTQEYDLEYTAMHRLIVECRKRHQCVNQPLLRALIEEALAADAQE</sequence>
<dbReference type="EMBL" id="JASBWT010000001">
    <property type="protein sequence ID" value="KAJ9109178.1"/>
    <property type="molecule type" value="Genomic_DNA"/>
</dbReference>
<proteinExistence type="predicted"/>
<evidence type="ECO:0000313" key="1">
    <source>
        <dbReference type="EMBL" id="KAJ9109178.1"/>
    </source>
</evidence>
<comment type="caution">
    <text evidence="1">The sequence shown here is derived from an EMBL/GenBank/DDBJ whole genome shotgun (WGS) entry which is preliminary data.</text>
</comment>
<accession>A0ACC2WBQ4</accession>
<reference evidence="1" key="1">
    <citation type="submission" date="2023-04" db="EMBL/GenBank/DDBJ databases">
        <title>Draft Genome sequencing of Naganishia species isolated from polar environments using Oxford Nanopore Technology.</title>
        <authorList>
            <person name="Leo P."/>
            <person name="Venkateswaran K."/>
        </authorList>
    </citation>
    <scope>NUCLEOTIDE SEQUENCE</scope>
    <source>
        <strain evidence="1">MNA-CCFEE 5423</strain>
    </source>
</reference>
<protein>
    <submittedName>
        <fullName evidence="1">Uncharacterized protein</fullName>
    </submittedName>
</protein>